<keyword evidence="1" id="KW-0238">DNA-binding</keyword>
<evidence type="ECO:0000313" key="5">
    <source>
        <dbReference type="Proteomes" id="UP000515369"/>
    </source>
</evidence>
<accession>A0A7G5GRM5</accession>
<dbReference type="GO" id="GO:0005829">
    <property type="term" value="C:cytosol"/>
    <property type="evidence" value="ECO:0007669"/>
    <property type="project" value="TreeGrafter"/>
</dbReference>
<dbReference type="GO" id="GO:0003677">
    <property type="term" value="F:DNA binding"/>
    <property type="evidence" value="ECO:0007669"/>
    <property type="project" value="UniProtKB-KW"/>
</dbReference>
<dbReference type="KEGG" id="sfol:H3H32_26675"/>
<evidence type="ECO:0000259" key="3">
    <source>
        <dbReference type="PROSITE" id="PS50943"/>
    </source>
</evidence>
<proteinExistence type="predicted"/>
<organism evidence="4 5">
    <name type="scientific">Spirosoma foliorum</name>
    <dbReference type="NCBI Taxonomy" id="2710596"/>
    <lineage>
        <taxon>Bacteria</taxon>
        <taxon>Pseudomonadati</taxon>
        <taxon>Bacteroidota</taxon>
        <taxon>Cytophagia</taxon>
        <taxon>Cytophagales</taxon>
        <taxon>Cytophagaceae</taxon>
        <taxon>Spirosoma</taxon>
    </lineage>
</organism>
<feature type="coiled-coil region" evidence="2">
    <location>
        <begin position="94"/>
        <end position="121"/>
    </location>
</feature>
<dbReference type="InterPro" id="IPR050807">
    <property type="entry name" value="TransReg_Diox_bact_type"/>
</dbReference>
<dbReference type="PANTHER" id="PTHR46797:SF1">
    <property type="entry name" value="METHYLPHOSPHONATE SYNTHASE"/>
    <property type="match status" value="1"/>
</dbReference>
<evidence type="ECO:0000256" key="1">
    <source>
        <dbReference type="ARBA" id="ARBA00023125"/>
    </source>
</evidence>
<reference evidence="4 5" key="1">
    <citation type="submission" date="2020-07" db="EMBL/GenBank/DDBJ databases">
        <title>Spirosoma foliorum sp. nov., isolated from the leaves on the Nejang mountain Korea, Republic of.</title>
        <authorList>
            <person name="Ho H."/>
            <person name="Lee Y.-J."/>
            <person name="Nurcahyanto D.-A."/>
            <person name="Kim S.-G."/>
        </authorList>
    </citation>
    <scope>NUCLEOTIDE SEQUENCE [LARGE SCALE GENOMIC DNA]</scope>
    <source>
        <strain evidence="4 5">PL0136</strain>
    </source>
</reference>
<dbReference type="Proteomes" id="UP000515369">
    <property type="component" value="Chromosome"/>
</dbReference>
<name>A0A7G5GRM5_9BACT</name>
<evidence type="ECO:0000313" key="4">
    <source>
        <dbReference type="EMBL" id="QMW01517.1"/>
    </source>
</evidence>
<dbReference type="AlphaFoldDB" id="A0A7G5GRM5"/>
<dbReference type="InterPro" id="IPR001387">
    <property type="entry name" value="Cro/C1-type_HTH"/>
</dbReference>
<keyword evidence="2" id="KW-0175">Coiled coil</keyword>
<dbReference type="GO" id="GO:0003700">
    <property type="term" value="F:DNA-binding transcription factor activity"/>
    <property type="evidence" value="ECO:0007669"/>
    <property type="project" value="TreeGrafter"/>
</dbReference>
<dbReference type="PROSITE" id="PS50943">
    <property type="entry name" value="HTH_CROC1"/>
    <property type="match status" value="1"/>
</dbReference>
<dbReference type="SUPFAM" id="SSF47413">
    <property type="entry name" value="lambda repressor-like DNA-binding domains"/>
    <property type="match status" value="1"/>
</dbReference>
<sequence length="135" mass="15189">MATLMTIGEKIRSLRAIKGYSQETMADLIGISSIAYSNIERNKTDISHSRLEQIAKVLGMDLISLLSHGEQIANIFSNCTNNNVVGTGNIVYSEQELRHQLEKANLTIALLTSEKNKAEMEANYWKEKYTHEQKS</sequence>
<feature type="domain" description="HTH cro/C1-type" evidence="3">
    <location>
        <begin position="11"/>
        <end position="65"/>
    </location>
</feature>
<dbReference type="RefSeq" id="WP_182458799.1">
    <property type="nucleotide sequence ID" value="NZ_CP059732.1"/>
</dbReference>
<keyword evidence="5" id="KW-1185">Reference proteome</keyword>
<dbReference type="EMBL" id="CP059732">
    <property type="protein sequence ID" value="QMW01517.1"/>
    <property type="molecule type" value="Genomic_DNA"/>
</dbReference>
<dbReference type="PANTHER" id="PTHR46797">
    <property type="entry name" value="HTH-TYPE TRANSCRIPTIONAL REGULATOR"/>
    <property type="match status" value="1"/>
</dbReference>
<dbReference type="Pfam" id="PF01381">
    <property type="entry name" value="HTH_3"/>
    <property type="match status" value="1"/>
</dbReference>
<dbReference type="Gene3D" id="1.10.260.40">
    <property type="entry name" value="lambda repressor-like DNA-binding domains"/>
    <property type="match status" value="1"/>
</dbReference>
<gene>
    <name evidence="4" type="ORF">H3H32_26675</name>
</gene>
<dbReference type="SMART" id="SM00530">
    <property type="entry name" value="HTH_XRE"/>
    <property type="match status" value="1"/>
</dbReference>
<protein>
    <submittedName>
        <fullName evidence="4">Helix-turn-helix transcriptional regulator</fullName>
    </submittedName>
</protein>
<dbReference type="InterPro" id="IPR010982">
    <property type="entry name" value="Lambda_DNA-bd_dom_sf"/>
</dbReference>
<dbReference type="CDD" id="cd00093">
    <property type="entry name" value="HTH_XRE"/>
    <property type="match status" value="1"/>
</dbReference>
<evidence type="ECO:0000256" key="2">
    <source>
        <dbReference type="SAM" id="Coils"/>
    </source>
</evidence>